<protein>
    <submittedName>
        <fullName evidence="9">Dihydropyrimidinase like 3</fullName>
    </submittedName>
</protein>
<dbReference type="Gene3D" id="2.30.40.10">
    <property type="entry name" value="Urease, subunit C, domain 1"/>
    <property type="match status" value="1"/>
</dbReference>
<dbReference type="GO" id="GO:0016812">
    <property type="term" value="F:hydrolase activity, acting on carbon-nitrogen (but not peptide) bonds, in cyclic amides"/>
    <property type="evidence" value="ECO:0007669"/>
    <property type="project" value="TreeGrafter"/>
</dbReference>
<feature type="region of interest" description="Disordered" evidence="7">
    <location>
        <begin position="614"/>
        <end position="635"/>
    </location>
</feature>
<dbReference type="GeneTree" id="ENSGT01030000234527"/>
<evidence type="ECO:0000313" key="10">
    <source>
        <dbReference type="Proteomes" id="UP000005207"/>
    </source>
</evidence>
<reference evidence="10" key="1">
    <citation type="submission" date="2012-01" db="EMBL/GenBank/DDBJ databases">
        <title>The Genome Sequence of Oreochromis niloticus (Nile Tilapia).</title>
        <authorList>
            <consortium name="Broad Institute Genome Assembly Team"/>
            <consortium name="Broad Institute Sequencing Platform"/>
            <person name="Di Palma F."/>
            <person name="Johnson J."/>
            <person name="Lander E.S."/>
            <person name="Lindblad-Toh K."/>
        </authorList>
    </citation>
    <scope>NUCLEOTIDE SEQUENCE [LARGE SCALE GENOMIC DNA]</scope>
</reference>
<keyword evidence="4" id="KW-0963">Cytoplasm</keyword>
<dbReference type="PANTHER" id="PTHR11647">
    <property type="entry name" value="HYDRANTOINASE/DIHYDROPYRIMIDINASE FAMILY MEMBER"/>
    <property type="match status" value="1"/>
</dbReference>
<evidence type="ECO:0000256" key="2">
    <source>
        <dbReference type="ARBA" id="ARBA00004624"/>
    </source>
</evidence>
<dbReference type="AlphaFoldDB" id="A0A669EML9"/>
<dbReference type="GO" id="GO:0005829">
    <property type="term" value="C:cytosol"/>
    <property type="evidence" value="ECO:0007669"/>
    <property type="project" value="TreeGrafter"/>
</dbReference>
<dbReference type="InterPro" id="IPR006680">
    <property type="entry name" value="Amidohydro-rel"/>
</dbReference>
<dbReference type="Ensembl" id="ENSONIT00000035945.1">
    <property type="protein sequence ID" value="ENSONIP00000074119.1"/>
    <property type="gene ID" value="ENSONIG00000008397.2"/>
</dbReference>
<dbReference type="GO" id="GO:0030426">
    <property type="term" value="C:growth cone"/>
    <property type="evidence" value="ECO:0007669"/>
    <property type="project" value="UniProtKB-SubCell"/>
</dbReference>
<keyword evidence="5" id="KW-0966">Cell projection</keyword>
<keyword evidence="10" id="KW-1185">Reference proteome</keyword>
<evidence type="ECO:0000256" key="6">
    <source>
        <dbReference type="ARBA" id="ARBA00025548"/>
    </source>
</evidence>
<dbReference type="InterPro" id="IPR011778">
    <property type="entry name" value="Hydantoinase/dihydroPyrase"/>
</dbReference>
<dbReference type="GO" id="GO:0051764">
    <property type="term" value="P:actin crosslink formation"/>
    <property type="evidence" value="ECO:0007669"/>
    <property type="project" value="TreeGrafter"/>
</dbReference>
<evidence type="ECO:0000256" key="4">
    <source>
        <dbReference type="ARBA" id="ARBA00022490"/>
    </source>
</evidence>
<feature type="compositionally biased region" description="Basic and acidic residues" evidence="7">
    <location>
        <begin position="1"/>
        <end position="13"/>
    </location>
</feature>
<dbReference type="PANTHER" id="PTHR11647:SF57">
    <property type="entry name" value="DIHYDROPYRIMIDINASE-RELATED PROTEIN 3"/>
    <property type="match status" value="1"/>
</dbReference>
<comment type="similarity">
    <text evidence="3">Belongs to the metallo-dependent hydrolases superfamily. Hydantoinase/dihydropyrimidinase family.</text>
</comment>
<feature type="domain" description="Amidohydrolase-related" evidence="8">
    <location>
        <begin position="173"/>
        <end position="562"/>
    </location>
</feature>
<gene>
    <name evidence="9" type="primary">dpysl3</name>
</gene>
<dbReference type="Proteomes" id="UP000005207">
    <property type="component" value="Linkage group LG10"/>
</dbReference>
<dbReference type="InterPro" id="IPR011059">
    <property type="entry name" value="Metal-dep_hydrolase_composite"/>
</dbReference>
<dbReference type="FunCoup" id="A0A669EML9">
    <property type="interactions" value="696"/>
</dbReference>
<dbReference type="GO" id="GO:0050770">
    <property type="term" value="P:regulation of axonogenesis"/>
    <property type="evidence" value="ECO:0007669"/>
    <property type="project" value="Ensembl"/>
</dbReference>
<dbReference type="OMA" id="WVTAEVT"/>
<dbReference type="InterPro" id="IPR050378">
    <property type="entry name" value="Metallo-dep_Hydrolases_sf"/>
</dbReference>
<organism evidence="9 10">
    <name type="scientific">Oreochromis niloticus</name>
    <name type="common">Nile tilapia</name>
    <name type="synonym">Tilapia nilotica</name>
    <dbReference type="NCBI Taxonomy" id="8128"/>
    <lineage>
        <taxon>Eukaryota</taxon>
        <taxon>Metazoa</taxon>
        <taxon>Chordata</taxon>
        <taxon>Craniata</taxon>
        <taxon>Vertebrata</taxon>
        <taxon>Euteleostomi</taxon>
        <taxon>Actinopterygii</taxon>
        <taxon>Neopterygii</taxon>
        <taxon>Teleostei</taxon>
        <taxon>Neoteleostei</taxon>
        <taxon>Acanthomorphata</taxon>
        <taxon>Ovalentaria</taxon>
        <taxon>Cichlomorphae</taxon>
        <taxon>Cichliformes</taxon>
        <taxon>Cichlidae</taxon>
        <taxon>African cichlids</taxon>
        <taxon>Pseudocrenilabrinae</taxon>
        <taxon>Oreochromini</taxon>
        <taxon>Oreochromis</taxon>
    </lineage>
</organism>
<dbReference type="NCBIfam" id="TIGR02033">
    <property type="entry name" value="D-hydantoinase"/>
    <property type="match status" value="1"/>
</dbReference>
<dbReference type="GO" id="GO:0007411">
    <property type="term" value="P:axon guidance"/>
    <property type="evidence" value="ECO:0007669"/>
    <property type="project" value="Ensembl"/>
</dbReference>
<dbReference type="InterPro" id="IPR032466">
    <property type="entry name" value="Metal_Hydrolase"/>
</dbReference>
<proteinExistence type="inferred from homology"/>
<dbReference type="GO" id="GO:0048936">
    <property type="term" value="P:peripheral nervous system neuron axonogenesis"/>
    <property type="evidence" value="ECO:0007669"/>
    <property type="project" value="Ensembl"/>
</dbReference>
<dbReference type="FunFam" id="3.20.20.140:FF:000174">
    <property type="entry name" value="Dihydropyrimidinase-related protein 2"/>
    <property type="match status" value="1"/>
</dbReference>
<comment type="function">
    <text evidence="6">Necessary for signaling by class 3 semaphorins and subsequent remodeling of the cytoskeleton. Plays a role in axon guidance, neuronal growth cone collapse and cell migration.</text>
</comment>
<evidence type="ECO:0000256" key="7">
    <source>
        <dbReference type="SAM" id="MobiDB-lite"/>
    </source>
</evidence>
<accession>A0A669EML9</accession>
<evidence type="ECO:0000256" key="1">
    <source>
        <dbReference type="ARBA" id="ARBA00004496"/>
    </source>
</evidence>
<dbReference type="SUPFAM" id="SSF51338">
    <property type="entry name" value="Composite domain of metallo-dependent hydrolases"/>
    <property type="match status" value="1"/>
</dbReference>
<evidence type="ECO:0000256" key="5">
    <source>
        <dbReference type="ARBA" id="ARBA00023273"/>
    </source>
</evidence>
<dbReference type="FunFam" id="2.30.40.10:FF:000021">
    <property type="entry name" value="Dihydropyrimidinase-related protein 2"/>
    <property type="match status" value="1"/>
</dbReference>
<comment type="subcellular location">
    <subcellularLocation>
        <location evidence="2">Cell projection</location>
        <location evidence="2">Growth cone</location>
    </subcellularLocation>
    <subcellularLocation>
        <location evidence="1">Cytoplasm</location>
    </subcellularLocation>
</comment>
<dbReference type="GO" id="GO:0030900">
    <property type="term" value="P:forebrain development"/>
    <property type="evidence" value="ECO:0007669"/>
    <property type="project" value="Ensembl"/>
</dbReference>
<sequence length="675" mass="73571">MAERRRNWEKSGDDLPVYLSRPGTADQVPRQKHGGLFCSIEDAFESKTIDFDALSVGQRGSRTPRSTKRLTGLEAKSPASDSKSSPAVESPTADKQERKGSPQLKIGTSGGKEILQNLEDEKSDRLLIKGGRIVNDDQSFHADIYMEDGLIKQIGDNLIVPGGVKTIEANGKMVIPGGIDIHTHFQMPYRGTTTVDDFAQGSKAALAGGTTMIVDHVMPEPGASLIEAHDQWRQWADEKACCDYSLHVDITHWNDSVKQEVDNLIKEKGVNSFQVYMAYKDYYQMSNSELYEVFTFLAERGGIAQVHAENGEIIAEEQARMLQMGITGPEGHVLSRPEELEAEAVFRAITIASQTNCPLYVTRVMSKSAADIISQARKKGNVVFGEPITASLGTDGTHYWSKNWAKAASFVTSPPLSPDPTTPDYLNTLLSSGDLSVTGSAHCTFSVAQKAIGKDDFTQIPEGVNGVEERMALIWDKAVTTGKMDENMFVAVTSTNAAKILNLYPRKGRIAVGSDADLVIWDTDAIRTITAKTHNSAAEYNIFEGVELRGAPLVVICQGKIVLEDGNLHATSGVGRFIPCSPFPDFAYKRIKARKQLAVLRAVPRGMYDGPVSEFSMSRGGTPSASARTSPTKQPVRNLHQSGFSLAGNPAPCVHNAPKRAVCLCISLRQLLEFF</sequence>
<dbReference type="Pfam" id="PF01979">
    <property type="entry name" value="Amidohydro_1"/>
    <property type="match status" value="1"/>
</dbReference>
<feature type="compositionally biased region" description="Low complexity" evidence="7">
    <location>
        <begin position="75"/>
        <end position="87"/>
    </location>
</feature>
<feature type="region of interest" description="Disordered" evidence="7">
    <location>
        <begin position="57"/>
        <end position="111"/>
    </location>
</feature>
<dbReference type="CDD" id="cd01314">
    <property type="entry name" value="D-HYD"/>
    <property type="match status" value="1"/>
</dbReference>
<dbReference type="Gene3D" id="3.20.20.140">
    <property type="entry name" value="Metal-dependent hydrolases"/>
    <property type="match status" value="1"/>
</dbReference>
<evidence type="ECO:0000259" key="8">
    <source>
        <dbReference type="Pfam" id="PF01979"/>
    </source>
</evidence>
<evidence type="ECO:0000313" key="9">
    <source>
        <dbReference type="Ensembl" id="ENSONIP00000074119.1"/>
    </source>
</evidence>
<evidence type="ECO:0000256" key="3">
    <source>
        <dbReference type="ARBA" id="ARBA00008829"/>
    </source>
</evidence>
<feature type="region of interest" description="Disordered" evidence="7">
    <location>
        <begin position="1"/>
        <end position="31"/>
    </location>
</feature>
<name>A0A669EML9_ORENI</name>
<reference evidence="9" key="3">
    <citation type="submission" date="2025-09" db="UniProtKB">
        <authorList>
            <consortium name="Ensembl"/>
        </authorList>
    </citation>
    <scope>IDENTIFICATION</scope>
</reference>
<dbReference type="SUPFAM" id="SSF51556">
    <property type="entry name" value="Metallo-dependent hydrolases"/>
    <property type="match status" value="1"/>
</dbReference>
<dbReference type="InParanoid" id="A0A669EML9"/>
<feature type="compositionally biased region" description="Polar residues" evidence="7">
    <location>
        <begin position="615"/>
        <end position="635"/>
    </location>
</feature>
<reference evidence="9" key="2">
    <citation type="submission" date="2025-08" db="UniProtKB">
        <authorList>
            <consortium name="Ensembl"/>
        </authorList>
    </citation>
    <scope>IDENTIFICATION</scope>
</reference>